<keyword evidence="2" id="KW-0812">Transmembrane</keyword>
<dbReference type="EMBL" id="LGRX02034180">
    <property type="protein sequence ID" value="KAK3238542.1"/>
    <property type="molecule type" value="Genomic_DNA"/>
</dbReference>
<gene>
    <name evidence="3" type="ORF">CYMTET_51457</name>
</gene>
<comment type="caution">
    <text evidence="3">The sequence shown here is derived from an EMBL/GenBank/DDBJ whole genome shotgun (WGS) entry which is preliminary data.</text>
</comment>
<keyword evidence="4" id="KW-1185">Reference proteome</keyword>
<feature type="compositionally biased region" description="Low complexity" evidence="1">
    <location>
        <begin position="291"/>
        <end position="307"/>
    </location>
</feature>
<accession>A0AAE0BMW3</accession>
<protein>
    <submittedName>
        <fullName evidence="3">Uncharacterized protein</fullName>
    </submittedName>
</protein>
<feature type="transmembrane region" description="Helical" evidence="2">
    <location>
        <begin position="319"/>
        <end position="342"/>
    </location>
</feature>
<organism evidence="3 4">
    <name type="scientific">Cymbomonas tetramitiformis</name>
    <dbReference type="NCBI Taxonomy" id="36881"/>
    <lineage>
        <taxon>Eukaryota</taxon>
        <taxon>Viridiplantae</taxon>
        <taxon>Chlorophyta</taxon>
        <taxon>Pyramimonadophyceae</taxon>
        <taxon>Pyramimonadales</taxon>
        <taxon>Pyramimonadaceae</taxon>
        <taxon>Cymbomonas</taxon>
    </lineage>
</organism>
<evidence type="ECO:0000313" key="3">
    <source>
        <dbReference type="EMBL" id="KAK3238542.1"/>
    </source>
</evidence>
<feature type="region of interest" description="Disordered" evidence="1">
    <location>
        <begin position="260"/>
        <end position="312"/>
    </location>
</feature>
<evidence type="ECO:0000256" key="1">
    <source>
        <dbReference type="SAM" id="MobiDB-lite"/>
    </source>
</evidence>
<dbReference type="AlphaFoldDB" id="A0AAE0BMW3"/>
<evidence type="ECO:0000256" key="2">
    <source>
        <dbReference type="SAM" id="Phobius"/>
    </source>
</evidence>
<keyword evidence="2" id="KW-1133">Transmembrane helix</keyword>
<reference evidence="3 4" key="1">
    <citation type="journal article" date="2015" name="Genome Biol. Evol.">
        <title>Comparative Genomics of a Bacterivorous Green Alga Reveals Evolutionary Causalities and Consequences of Phago-Mixotrophic Mode of Nutrition.</title>
        <authorList>
            <person name="Burns J.A."/>
            <person name="Paasch A."/>
            <person name="Narechania A."/>
            <person name="Kim E."/>
        </authorList>
    </citation>
    <scope>NUCLEOTIDE SEQUENCE [LARGE SCALE GENOMIC DNA]</scope>
    <source>
        <strain evidence="3 4">PLY_AMNH</strain>
    </source>
</reference>
<evidence type="ECO:0000313" key="4">
    <source>
        <dbReference type="Proteomes" id="UP001190700"/>
    </source>
</evidence>
<sequence>MWLVMDLHQVVEDVFLIDARKGHEGGHFSVLEVGDLWGSQGALTGWEKMFVNGVEQDTVGFSAISGARGQWLHVHLEAREKFSDDVSLLSRNVDHREVGNIFFPQQLDGMVGKLAEVYLWSDPLAPSQVTLLQNGFDQWPGRGGLMAYYRVDEGVGEYTYEMFGTYGAARIWFGVWSKTSEPVLLGWNISAPASPKATATCQSFPTAQISYTVTSSTTLSASASPPSFSSVSYTTMLTPSPAATTTYSFTNSTPSFPYSTIATQPPLLPPHPLPPPPRPPPPSPPPPLRSPTPLIASGVSDVSTSSDSNDDGNDMTLEYIAAGSLILAVLLMGMVGGLYVGYRMTNKPPPLPGVGQAKVVPLMITAEGEAALDTKEDAPAAIEAAPVVPQLEANHAPTEV</sequence>
<name>A0AAE0BMW3_9CHLO</name>
<dbReference type="Proteomes" id="UP001190700">
    <property type="component" value="Unassembled WGS sequence"/>
</dbReference>
<proteinExistence type="predicted"/>
<feature type="compositionally biased region" description="Pro residues" evidence="1">
    <location>
        <begin position="266"/>
        <end position="290"/>
    </location>
</feature>
<keyword evidence="2" id="KW-0472">Membrane</keyword>